<evidence type="ECO:0000256" key="1">
    <source>
        <dbReference type="SAM" id="Phobius"/>
    </source>
</evidence>
<dbReference type="RefSeq" id="WP_004049572.1">
    <property type="nucleotide sequence ID" value="NZ_AOJE01000062.1"/>
</dbReference>
<reference evidence="2 3" key="1">
    <citation type="journal article" date="2014" name="PLoS Genet.">
        <title>Phylogenetically driven sequencing of extremely halophilic archaea reveals strategies for static and dynamic osmo-response.</title>
        <authorList>
            <person name="Becker E.A."/>
            <person name="Seitzer P.M."/>
            <person name="Tritt A."/>
            <person name="Larsen D."/>
            <person name="Krusor M."/>
            <person name="Yao A.I."/>
            <person name="Wu D."/>
            <person name="Madern D."/>
            <person name="Eisen J.A."/>
            <person name="Darling A.E."/>
            <person name="Facciotti M.T."/>
        </authorList>
    </citation>
    <scope>NUCLEOTIDE SEQUENCE [LARGE SCALE GENOMIC DNA]</scope>
    <source>
        <strain evidence="2 3">DSM 1137</strain>
    </source>
</reference>
<dbReference type="EMBL" id="AOJE01000062">
    <property type="protein sequence ID" value="ELZ37371.1"/>
    <property type="molecule type" value="Genomic_DNA"/>
</dbReference>
<evidence type="ECO:0000313" key="2">
    <source>
        <dbReference type="EMBL" id="ELZ37371.1"/>
    </source>
</evidence>
<dbReference type="AlphaFoldDB" id="M0DPE1"/>
<comment type="caution">
    <text evidence="2">The sequence shown here is derived from an EMBL/GenBank/DDBJ whole genome shotgun (WGS) entry which is preliminary data.</text>
</comment>
<dbReference type="STRING" id="1227484.C471_12831"/>
<keyword evidence="1" id="KW-0472">Membrane</keyword>
<dbReference type="eggNOG" id="arCOG14283">
    <property type="taxonomic scope" value="Archaea"/>
</dbReference>
<dbReference type="OrthoDB" id="329074at2157"/>
<dbReference type="PATRIC" id="fig|1227484.4.peg.2529"/>
<feature type="transmembrane region" description="Helical" evidence="1">
    <location>
        <begin position="38"/>
        <end position="57"/>
    </location>
</feature>
<protein>
    <submittedName>
        <fullName evidence="2">Drug resistance transporter, Bcr/CflA subfamily protein</fullName>
    </submittedName>
</protein>
<name>M0DPE1_9EURY</name>
<sequence>MNLSNGAQSSLVTAFGLLVAIVAIVGTQVLGWEWGSGQLVPTLVGVAVAGIAIAVVARRALS</sequence>
<keyword evidence="3" id="KW-1185">Reference proteome</keyword>
<keyword evidence="1" id="KW-1133">Transmembrane helix</keyword>
<evidence type="ECO:0000313" key="3">
    <source>
        <dbReference type="Proteomes" id="UP000011514"/>
    </source>
</evidence>
<gene>
    <name evidence="2" type="ORF">C471_12831</name>
</gene>
<feature type="transmembrane region" description="Helical" evidence="1">
    <location>
        <begin position="12"/>
        <end position="32"/>
    </location>
</feature>
<organism evidence="2 3">
    <name type="scientific">Halorubrum saccharovorum DSM 1137</name>
    <dbReference type="NCBI Taxonomy" id="1227484"/>
    <lineage>
        <taxon>Archaea</taxon>
        <taxon>Methanobacteriati</taxon>
        <taxon>Methanobacteriota</taxon>
        <taxon>Stenosarchaea group</taxon>
        <taxon>Halobacteria</taxon>
        <taxon>Halobacteriales</taxon>
        <taxon>Haloferacaceae</taxon>
        <taxon>Halorubrum</taxon>
    </lineage>
</organism>
<keyword evidence="1" id="KW-0812">Transmembrane</keyword>
<dbReference type="Proteomes" id="UP000011514">
    <property type="component" value="Unassembled WGS sequence"/>
</dbReference>
<accession>M0DPE1</accession>
<proteinExistence type="predicted"/>